<reference evidence="1" key="2">
    <citation type="journal article" date="2007" name="Science">
        <title>Draft genome sequence of the sexually transmitted pathogen Trichomonas vaginalis.</title>
        <authorList>
            <person name="Carlton J.M."/>
            <person name="Hirt R.P."/>
            <person name="Silva J.C."/>
            <person name="Delcher A.L."/>
            <person name="Schatz M."/>
            <person name="Zhao Q."/>
            <person name="Wortman J.R."/>
            <person name="Bidwell S.L."/>
            <person name="Alsmark U.C.M."/>
            <person name="Besteiro S."/>
            <person name="Sicheritz-Ponten T."/>
            <person name="Noel C.J."/>
            <person name="Dacks J.B."/>
            <person name="Foster P.G."/>
            <person name="Simillion C."/>
            <person name="Van de Peer Y."/>
            <person name="Miranda-Saavedra D."/>
            <person name="Barton G.J."/>
            <person name="Westrop G.D."/>
            <person name="Mueller S."/>
            <person name="Dessi D."/>
            <person name="Fiori P.L."/>
            <person name="Ren Q."/>
            <person name="Paulsen I."/>
            <person name="Zhang H."/>
            <person name="Bastida-Corcuera F.D."/>
            <person name="Simoes-Barbosa A."/>
            <person name="Brown M.T."/>
            <person name="Hayes R.D."/>
            <person name="Mukherjee M."/>
            <person name="Okumura C.Y."/>
            <person name="Schneider R."/>
            <person name="Smith A.J."/>
            <person name="Vanacova S."/>
            <person name="Villalvazo M."/>
            <person name="Haas B.J."/>
            <person name="Pertea M."/>
            <person name="Feldblyum T.V."/>
            <person name="Utterback T.R."/>
            <person name="Shu C.L."/>
            <person name="Osoegawa K."/>
            <person name="de Jong P.J."/>
            <person name="Hrdy I."/>
            <person name="Horvathova L."/>
            <person name="Zubacova Z."/>
            <person name="Dolezal P."/>
            <person name="Malik S.B."/>
            <person name="Logsdon J.M. Jr."/>
            <person name="Henze K."/>
            <person name="Gupta A."/>
            <person name="Wang C.C."/>
            <person name="Dunne R.L."/>
            <person name="Upcroft J.A."/>
            <person name="Upcroft P."/>
            <person name="White O."/>
            <person name="Salzberg S.L."/>
            <person name="Tang P."/>
            <person name="Chiu C.-H."/>
            <person name="Lee Y.-S."/>
            <person name="Embley T.M."/>
            <person name="Coombs G.H."/>
            <person name="Mottram J.C."/>
            <person name="Tachezy J."/>
            <person name="Fraser-Liggett C.M."/>
            <person name="Johnson P.J."/>
        </authorList>
    </citation>
    <scope>NUCLEOTIDE SEQUENCE [LARGE SCALE GENOMIC DNA]</scope>
    <source>
        <strain evidence="1">G3</strain>
    </source>
</reference>
<name>A2DT85_TRIV3</name>
<evidence type="ECO:0000313" key="2">
    <source>
        <dbReference type="Proteomes" id="UP000001542"/>
    </source>
</evidence>
<keyword evidence="2" id="KW-1185">Reference proteome</keyword>
<reference evidence="1" key="1">
    <citation type="submission" date="2006-10" db="EMBL/GenBank/DDBJ databases">
        <authorList>
            <person name="Amadeo P."/>
            <person name="Zhao Q."/>
            <person name="Wortman J."/>
            <person name="Fraser-Liggett C."/>
            <person name="Carlton J."/>
        </authorList>
    </citation>
    <scope>NUCLEOTIDE SEQUENCE</scope>
    <source>
        <strain evidence="1">G3</strain>
    </source>
</reference>
<organism evidence="1 2">
    <name type="scientific">Trichomonas vaginalis (strain ATCC PRA-98 / G3)</name>
    <dbReference type="NCBI Taxonomy" id="412133"/>
    <lineage>
        <taxon>Eukaryota</taxon>
        <taxon>Metamonada</taxon>
        <taxon>Parabasalia</taxon>
        <taxon>Trichomonadida</taxon>
        <taxon>Trichomonadidae</taxon>
        <taxon>Trichomonas</taxon>
    </lineage>
</organism>
<dbReference type="EMBL" id="DS113243">
    <property type="protein sequence ID" value="EAY16357.1"/>
    <property type="molecule type" value="Genomic_DNA"/>
</dbReference>
<protein>
    <submittedName>
        <fullName evidence="1">Uncharacterized protein</fullName>
    </submittedName>
</protein>
<dbReference type="RefSeq" id="XP_001328580.1">
    <property type="nucleotide sequence ID" value="XM_001328545.1"/>
</dbReference>
<evidence type="ECO:0000313" key="1">
    <source>
        <dbReference type="EMBL" id="EAY16357.1"/>
    </source>
</evidence>
<dbReference type="KEGG" id="tva:4774366"/>
<gene>
    <name evidence="1" type="ORF">TVAG_359660</name>
</gene>
<dbReference type="InParanoid" id="A2DT85"/>
<dbReference type="AlphaFoldDB" id="A2DT85"/>
<dbReference type="InterPro" id="IPR016024">
    <property type="entry name" value="ARM-type_fold"/>
</dbReference>
<dbReference type="VEuPathDB" id="TrichDB:TVAG_359660"/>
<sequence length="453" mass="52513">MEGEYKTEEISNINLSSKISVTNNLDENNGDSVNESLNALINLFLDSYQEDKDASIREIYKYMKQNIYEPPDFSTEISNFSIILFDIISKSTVPKRTNMALYMLNCICSNGSFIDHLNNEIIEPAITKIFSVNGNYRLVTDLIFKFIDHGAFTNIFEAIGYQHLISKFAERPNDEKMAPYCLYGLSQISHYNKFPEFQEEFFNCISITNFFSTDCLQYIISILTDFAESIDFKQDLFIDLVLDAPDAKNVLIKALKDEYIKIYRLPDLFVRLIQKENTFRDKLPLDFYKDIVFSNEDLSDNIIENLGTILHLVFLADEMNKERAEVIHEFIRKYFDVVSIEVKEVFSMICIDILTIIANDQIPTDLFKECIDDIYNGYQIKCVSLEFICYHMCSLIEKLKTTGQIDNLGILINSELCQDIIDAAEEIPEDQSRKSIQSYIQIYDEVNNEVNNE</sequence>
<dbReference type="VEuPathDB" id="TrichDB:TVAGG3_0968380"/>
<proteinExistence type="predicted"/>
<dbReference type="Proteomes" id="UP000001542">
    <property type="component" value="Unassembled WGS sequence"/>
</dbReference>
<dbReference type="SUPFAM" id="SSF48371">
    <property type="entry name" value="ARM repeat"/>
    <property type="match status" value="1"/>
</dbReference>
<accession>A2DT85</accession>